<dbReference type="Pfam" id="PF03235">
    <property type="entry name" value="GmrSD_N"/>
    <property type="match status" value="1"/>
</dbReference>
<sequence>MSVLQQSSKAQDRELGVWFQNIKLGYIKLPRFQRYEAWDKGRISSFLNTIINNLPVGVTLSLEVDPGKEQFLSRYISTAEPESPERNTVNQHLLDGQQRLTALWRSMHNNYEWQTYFIQVQNLGKANDLASVEMEVFCQSRWKNKANKRMPAWADNERLCFERNLFPIHLLQPGDTMAIVDDWIFKATNHLHPSEQEENAYRKLEEYNKLKEKIKSIITAVRERVAHFNLPYLSLPASTKKDVALQVFINMNTNSKPLALYDIIVAEVEEVAGKSLHDLEEDLVEKCPKANRFGEIRNLILATSALLQDKLPNNRGMIEMNKRVLLDNWPKLEIGIERMAELLDSQAVFDASRLPTNAVLAVISALYDVIPETGDYKAKAERLLRSYLWTAFLTDRYDNSASTRAYADFKALKVILSNEQFTDADFLEVPIFKRDEFPIVTVDEMLSEGWPKAVGIIPRGILAVTNFFGAEDFADGQTINSEHIKTREYHHLFPDALLKEAAIDSYLALNCALITWKTNRVIGRKNPLEYLRERIDWSSENEVRRRLKTHLIPWEVLASATYSDFESTSTKEKIRDDFKKFLSARASLVQIAVNKLVTGEKPSLDEIWRNYEGQE</sequence>
<dbReference type="InterPro" id="IPR004919">
    <property type="entry name" value="GmrSD_N"/>
</dbReference>
<protein>
    <submittedName>
        <fullName evidence="2">DUF262 domain-containing protein</fullName>
    </submittedName>
</protein>
<evidence type="ECO:0000313" key="3">
    <source>
        <dbReference type="Proteomes" id="UP000298057"/>
    </source>
</evidence>
<accession>A0ABY2NAD9</accession>
<dbReference type="Proteomes" id="UP000298057">
    <property type="component" value="Unassembled WGS sequence"/>
</dbReference>
<evidence type="ECO:0000313" key="2">
    <source>
        <dbReference type="EMBL" id="TGM19322.1"/>
    </source>
</evidence>
<feature type="domain" description="GmrSD restriction endonucleases N-terminal" evidence="1">
    <location>
        <begin position="17"/>
        <end position="267"/>
    </location>
</feature>
<dbReference type="PANTHER" id="PTHR37292">
    <property type="entry name" value="VNG6097C"/>
    <property type="match status" value="1"/>
</dbReference>
<dbReference type="EMBL" id="RQGU01000100">
    <property type="protein sequence ID" value="TGM19322.1"/>
    <property type="molecule type" value="Genomic_DNA"/>
</dbReference>
<gene>
    <name evidence="2" type="ORF">EHQ82_10910</name>
</gene>
<evidence type="ECO:0000259" key="1">
    <source>
        <dbReference type="Pfam" id="PF03235"/>
    </source>
</evidence>
<organism evidence="2 3">
    <name type="scientific">Leptospira selangorensis</name>
    <dbReference type="NCBI Taxonomy" id="2484982"/>
    <lineage>
        <taxon>Bacteria</taxon>
        <taxon>Pseudomonadati</taxon>
        <taxon>Spirochaetota</taxon>
        <taxon>Spirochaetia</taxon>
        <taxon>Leptospirales</taxon>
        <taxon>Leptospiraceae</taxon>
        <taxon>Leptospira</taxon>
    </lineage>
</organism>
<reference evidence="3" key="1">
    <citation type="journal article" date="2019" name="PLoS Negl. Trop. Dis.">
        <title>Revisiting the worldwide diversity of Leptospira species in the environment.</title>
        <authorList>
            <person name="Vincent A.T."/>
            <person name="Schiettekatte O."/>
            <person name="Bourhy P."/>
            <person name="Veyrier F.J."/>
            <person name="Picardeau M."/>
        </authorList>
    </citation>
    <scope>NUCLEOTIDE SEQUENCE [LARGE SCALE GENOMIC DNA]</scope>
    <source>
        <strain evidence="3">201702406</strain>
    </source>
</reference>
<comment type="caution">
    <text evidence="2">The sequence shown here is derived from an EMBL/GenBank/DDBJ whole genome shotgun (WGS) entry which is preliminary data.</text>
</comment>
<keyword evidence="3" id="KW-1185">Reference proteome</keyword>
<proteinExistence type="predicted"/>
<name>A0ABY2NAD9_9LEPT</name>
<dbReference type="PANTHER" id="PTHR37292:SF2">
    <property type="entry name" value="DUF262 DOMAIN-CONTAINING PROTEIN"/>
    <property type="match status" value="1"/>
</dbReference>